<keyword evidence="2" id="KW-0732">Signal</keyword>
<protein>
    <submittedName>
        <fullName evidence="7">PA14 domain-containing protein</fullName>
    </submittedName>
</protein>
<dbReference type="Proteomes" id="UP000007797">
    <property type="component" value="Unassembled WGS sequence"/>
</dbReference>
<feature type="transmembrane region" description="Helical" evidence="5">
    <location>
        <begin position="197"/>
        <end position="214"/>
    </location>
</feature>
<dbReference type="InterPro" id="IPR037524">
    <property type="entry name" value="PA14/GLEYA"/>
</dbReference>
<keyword evidence="5" id="KW-0472">Membrane</keyword>
<accession>F4PUE2</accession>
<keyword evidence="5" id="KW-1133">Transmembrane helix</keyword>
<dbReference type="InterPro" id="IPR001673">
    <property type="entry name" value="S_mold_repeat"/>
</dbReference>
<evidence type="ECO:0000313" key="8">
    <source>
        <dbReference type="Proteomes" id="UP000007797"/>
    </source>
</evidence>
<keyword evidence="3" id="KW-0325">Glycoprotein</keyword>
<organism evidence="7 8">
    <name type="scientific">Cavenderia fasciculata</name>
    <name type="common">Slime mold</name>
    <name type="synonym">Dictyostelium fasciculatum</name>
    <dbReference type="NCBI Taxonomy" id="261658"/>
    <lineage>
        <taxon>Eukaryota</taxon>
        <taxon>Amoebozoa</taxon>
        <taxon>Evosea</taxon>
        <taxon>Eumycetozoa</taxon>
        <taxon>Dictyostelia</taxon>
        <taxon>Acytosteliales</taxon>
        <taxon>Cavenderiaceae</taxon>
        <taxon>Cavenderia</taxon>
    </lineage>
</organism>
<evidence type="ECO:0000256" key="3">
    <source>
        <dbReference type="ARBA" id="ARBA00023180"/>
    </source>
</evidence>
<dbReference type="InterPro" id="IPR011658">
    <property type="entry name" value="PA14_dom"/>
</dbReference>
<feature type="domain" description="PA14" evidence="6">
    <location>
        <begin position="290"/>
        <end position="445"/>
    </location>
</feature>
<dbReference type="Pfam" id="PF00526">
    <property type="entry name" value="Dicty_CTDC"/>
    <property type="match status" value="6"/>
</dbReference>
<dbReference type="PANTHER" id="PTHR31137:SF3">
    <property type="entry name" value="PROTEIN PSIN"/>
    <property type="match status" value="1"/>
</dbReference>
<dbReference type="KEGG" id="dfa:DFA_00883"/>
<comment type="similarity">
    <text evidence="1">Belongs to the prespore-cell-inducing factor family.</text>
</comment>
<dbReference type="SMART" id="SM00758">
    <property type="entry name" value="PA14"/>
    <property type="match status" value="1"/>
</dbReference>
<reference evidence="8" key="1">
    <citation type="journal article" date="2011" name="Genome Res.">
        <title>Phylogeny-wide analysis of social amoeba genomes highlights ancient origins for complex intercellular communication.</title>
        <authorList>
            <person name="Heidel A.J."/>
            <person name="Lawal H.M."/>
            <person name="Felder M."/>
            <person name="Schilde C."/>
            <person name="Helps N.R."/>
            <person name="Tunggal B."/>
            <person name="Rivero F."/>
            <person name="John U."/>
            <person name="Schleicher M."/>
            <person name="Eichinger L."/>
            <person name="Platzer M."/>
            <person name="Noegel A.A."/>
            <person name="Schaap P."/>
            <person name="Gloeckner G."/>
        </authorList>
    </citation>
    <scope>NUCLEOTIDE SEQUENCE [LARGE SCALE GENOMIC DNA]</scope>
    <source>
        <strain evidence="8">SH3</strain>
    </source>
</reference>
<dbReference type="PROSITE" id="PS51820">
    <property type="entry name" value="PA14"/>
    <property type="match status" value="1"/>
</dbReference>
<name>F4PUE2_CACFS</name>
<dbReference type="Pfam" id="PF07691">
    <property type="entry name" value="PA14"/>
    <property type="match status" value="1"/>
</dbReference>
<keyword evidence="8" id="KW-1185">Reference proteome</keyword>
<evidence type="ECO:0000259" key="6">
    <source>
        <dbReference type="PROSITE" id="PS51820"/>
    </source>
</evidence>
<dbReference type="NCBIfam" id="TIGR02148">
    <property type="entry name" value="Fibro_Slime"/>
    <property type="match status" value="1"/>
</dbReference>
<keyword evidence="5" id="KW-0812">Transmembrane</keyword>
<dbReference type="STRING" id="1054147.F4PUE2"/>
<dbReference type="EMBL" id="GL883010">
    <property type="protein sequence ID" value="EGG21014.1"/>
    <property type="molecule type" value="Genomic_DNA"/>
</dbReference>
<proteinExistence type="inferred from homology"/>
<evidence type="ECO:0000256" key="5">
    <source>
        <dbReference type="SAM" id="Phobius"/>
    </source>
</evidence>
<dbReference type="GeneID" id="14873062"/>
<dbReference type="RefSeq" id="XP_004358864.1">
    <property type="nucleotide sequence ID" value="XM_004358807.1"/>
</dbReference>
<feature type="transmembrane region" description="Helical" evidence="5">
    <location>
        <begin position="839"/>
        <end position="864"/>
    </location>
</feature>
<evidence type="ECO:0000256" key="2">
    <source>
        <dbReference type="ARBA" id="ARBA00022729"/>
    </source>
</evidence>
<sequence>MFRISSSISTIFYIAIVSLFLVNCVYAYGDDPYPPSSPCCDAVWDSATNTSRCDGSIKKARCVGYNFYGNETGIYECVVSCMTDYTLDGFIVLFFVIVPISCILFCCILGGVTAYIIHKKKKNNRHKQIQLDQNQHQNNDKTSLLQNQPSVYSNYSQQPPTNNNNNNYNNNGSSSLYSSNNVNRFQPFHTWFNNHHYLFIHYLFSWIVALPHPYSTKILYTLTFIIVRAQDQINFVCTIRDLTPERNPDFEIDSPNKVITGIVRKNLGQDRKPVYCCEDQPYPSKSQFVVHNQTTFYSWFNDVENVNIPINVVFTLTNNRTDNPNVYSYKNDQFFPIDGKGWEAPEMHARFTYLGGEVFKFQGDDDVFVFINNLLVVDLGAPHEIKDGQAYRELTLDTLGLQKGKDYPFDFFYCERHSVESHIELSTSIQLKCGYIDYCGVCEGDGSSCCHPEVHCDDKDKCTVDKCPPPRSQISKDQISKYCTHEYKICDNTDVCSESKCDPTTGECKKGDNLSCFPQDCKIVSCAPNAGCQYQDMACDENRSCQKGRCDNSTCIYVPIKCDDSNECTVNSCKEGVGCVYSPKICDDLDSCTVDTCNNSTGCVHTKIPNCVSCSTKGLVCKTVDLCKPQECNQDATGCVTKDLNCNDGNPCTIDTCLNGTCVNSPKCLSNSCQYASCDVETTGGECVYQQRNCDDLNVCTVDDCDPSLPVGKSCTHKPDPCDDKNACTMDACVSMNSTTTELNKCVHTPVVCPHKPCMEVACLPTSGCVYTPVKCPTNNFCDVATCDANAGGCISYNRTCNAENRDCQNTTCNRENQKCESRNYDPLPFKCQSAAVKAGVAVGAAAIAGIVIGAAAAVGLAAFGGKKGYDLWKQNRAAKMSVTASNPLYTPNPNQGTNPLYGGPPA</sequence>
<dbReference type="OMA" id="FCLELHA"/>
<feature type="region of interest" description="Disordered" evidence="4">
    <location>
        <begin position="154"/>
        <end position="173"/>
    </location>
</feature>
<dbReference type="GO" id="GO:0005576">
    <property type="term" value="C:extracellular region"/>
    <property type="evidence" value="ECO:0007669"/>
    <property type="project" value="TreeGrafter"/>
</dbReference>
<dbReference type="InterPro" id="IPR051154">
    <property type="entry name" value="Prespore-cell_inducing_factor"/>
</dbReference>
<dbReference type="PANTHER" id="PTHR31137">
    <property type="entry name" value="PROTEIN PSIB-RELATED-RELATED"/>
    <property type="match status" value="1"/>
</dbReference>
<evidence type="ECO:0000256" key="1">
    <source>
        <dbReference type="ARBA" id="ARBA00008709"/>
    </source>
</evidence>
<evidence type="ECO:0000256" key="4">
    <source>
        <dbReference type="SAM" id="MobiDB-lite"/>
    </source>
</evidence>
<dbReference type="AlphaFoldDB" id="F4PUE2"/>
<dbReference type="OrthoDB" id="14563at2759"/>
<feature type="transmembrane region" description="Helical" evidence="5">
    <location>
        <begin position="90"/>
        <end position="117"/>
    </location>
</feature>
<feature type="transmembrane region" description="Helical" evidence="5">
    <location>
        <begin position="7"/>
        <end position="28"/>
    </location>
</feature>
<dbReference type="InterPro" id="IPR011874">
    <property type="entry name" value="Fibro_Slime"/>
</dbReference>
<evidence type="ECO:0000313" key="7">
    <source>
        <dbReference type="EMBL" id="EGG21014.1"/>
    </source>
</evidence>
<gene>
    <name evidence="7" type="primary">psiN</name>
    <name evidence="7" type="ORF">DFA_00883</name>
</gene>
<feature type="region of interest" description="Disordered" evidence="4">
    <location>
        <begin position="885"/>
        <end position="907"/>
    </location>
</feature>
<feature type="compositionally biased region" description="Polar residues" evidence="4">
    <location>
        <begin position="885"/>
        <end position="899"/>
    </location>
</feature>